<keyword evidence="2" id="KW-0472">Membrane</keyword>
<reference evidence="3" key="2">
    <citation type="submission" date="2023-05" db="EMBL/GenBank/DDBJ databases">
        <authorList>
            <consortium name="Lawrence Berkeley National Laboratory"/>
            <person name="Steindorff A."/>
            <person name="Hensen N."/>
            <person name="Bonometti L."/>
            <person name="Westerberg I."/>
            <person name="Brannstrom I.O."/>
            <person name="Guillou S."/>
            <person name="Cros-Aarteil S."/>
            <person name="Calhoun S."/>
            <person name="Haridas S."/>
            <person name="Kuo A."/>
            <person name="Mondo S."/>
            <person name="Pangilinan J."/>
            <person name="Riley R."/>
            <person name="Labutti K."/>
            <person name="Andreopoulos B."/>
            <person name="Lipzen A."/>
            <person name="Chen C."/>
            <person name="Yanf M."/>
            <person name="Daum C."/>
            <person name="Ng V."/>
            <person name="Clum A."/>
            <person name="Ohm R."/>
            <person name="Martin F."/>
            <person name="Silar P."/>
            <person name="Natvig D."/>
            <person name="Lalanne C."/>
            <person name="Gautier V."/>
            <person name="Ament-Velasquez S.L."/>
            <person name="Kruys A."/>
            <person name="Hutchinson M.I."/>
            <person name="Powell A.J."/>
            <person name="Barry K."/>
            <person name="Miller A.N."/>
            <person name="Grigoriev I.V."/>
            <person name="Debuchy R."/>
            <person name="Gladieux P."/>
            <person name="Thoren M.H."/>
            <person name="Johannesson H."/>
        </authorList>
    </citation>
    <scope>NUCLEOTIDE SEQUENCE</scope>
    <source>
        <strain evidence="3">CBS 538.74</strain>
    </source>
</reference>
<evidence type="ECO:0000313" key="3">
    <source>
        <dbReference type="EMBL" id="KAK4150382.1"/>
    </source>
</evidence>
<dbReference type="AlphaFoldDB" id="A0AAN6ZTJ1"/>
<evidence type="ECO:0000256" key="2">
    <source>
        <dbReference type="SAM" id="Phobius"/>
    </source>
</evidence>
<feature type="region of interest" description="Disordered" evidence="1">
    <location>
        <begin position="94"/>
        <end position="120"/>
    </location>
</feature>
<evidence type="ECO:0000256" key="1">
    <source>
        <dbReference type="SAM" id="MobiDB-lite"/>
    </source>
</evidence>
<organism evidence="3 4">
    <name type="scientific">Chaetomidium leptoderma</name>
    <dbReference type="NCBI Taxonomy" id="669021"/>
    <lineage>
        <taxon>Eukaryota</taxon>
        <taxon>Fungi</taxon>
        <taxon>Dikarya</taxon>
        <taxon>Ascomycota</taxon>
        <taxon>Pezizomycotina</taxon>
        <taxon>Sordariomycetes</taxon>
        <taxon>Sordariomycetidae</taxon>
        <taxon>Sordariales</taxon>
        <taxon>Chaetomiaceae</taxon>
        <taxon>Chaetomidium</taxon>
    </lineage>
</organism>
<feature type="compositionally biased region" description="Basic and acidic residues" evidence="1">
    <location>
        <begin position="103"/>
        <end position="112"/>
    </location>
</feature>
<reference evidence="3" key="1">
    <citation type="journal article" date="2023" name="Mol. Phylogenet. Evol.">
        <title>Genome-scale phylogeny and comparative genomics of the fungal order Sordariales.</title>
        <authorList>
            <person name="Hensen N."/>
            <person name="Bonometti L."/>
            <person name="Westerberg I."/>
            <person name="Brannstrom I.O."/>
            <person name="Guillou S."/>
            <person name="Cros-Aarteil S."/>
            <person name="Calhoun S."/>
            <person name="Haridas S."/>
            <person name="Kuo A."/>
            <person name="Mondo S."/>
            <person name="Pangilinan J."/>
            <person name="Riley R."/>
            <person name="LaButti K."/>
            <person name="Andreopoulos B."/>
            <person name="Lipzen A."/>
            <person name="Chen C."/>
            <person name="Yan M."/>
            <person name="Daum C."/>
            <person name="Ng V."/>
            <person name="Clum A."/>
            <person name="Steindorff A."/>
            <person name="Ohm R.A."/>
            <person name="Martin F."/>
            <person name="Silar P."/>
            <person name="Natvig D.O."/>
            <person name="Lalanne C."/>
            <person name="Gautier V."/>
            <person name="Ament-Velasquez S.L."/>
            <person name="Kruys A."/>
            <person name="Hutchinson M.I."/>
            <person name="Powell A.J."/>
            <person name="Barry K."/>
            <person name="Miller A.N."/>
            <person name="Grigoriev I.V."/>
            <person name="Debuchy R."/>
            <person name="Gladieux P."/>
            <person name="Hiltunen Thoren M."/>
            <person name="Johannesson H."/>
        </authorList>
    </citation>
    <scope>NUCLEOTIDE SEQUENCE</scope>
    <source>
        <strain evidence="3">CBS 538.74</strain>
    </source>
</reference>
<comment type="caution">
    <text evidence="3">The sequence shown here is derived from an EMBL/GenBank/DDBJ whole genome shotgun (WGS) entry which is preliminary data.</text>
</comment>
<accession>A0AAN6ZTJ1</accession>
<keyword evidence="2" id="KW-0812">Transmembrane</keyword>
<sequence>MSQPTPPEQAPRQPGREMDKDAMGRFLDSIYGHLHLEIQQLAIETRSDGNNNGATADVTLNLPCLSLLTRCATELATTFATLQATRQELALLRGEEQQQQQQQREEVKKKGDGAAGESVVERDGCVEKKRRRWNNGTIAGVVLVGAFGVFAFIDWVWYFKGWEMIIVRRRTWDIWLVNGSKLTASYVMTRCFCIMVHWYLPKEGYEAQQEAEALELPDLGQLVVWALILAGVGALM</sequence>
<evidence type="ECO:0000313" key="4">
    <source>
        <dbReference type="Proteomes" id="UP001302745"/>
    </source>
</evidence>
<proteinExistence type="predicted"/>
<keyword evidence="4" id="KW-1185">Reference proteome</keyword>
<keyword evidence="2" id="KW-1133">Transmembrane helix</keyword>
<dbReference type="Proteomes" id="UP001302745">
    <property type="component" value="Unassembled WGS sequence"/>
</dbReference>
<gene>
    <name evidence="3" type="ORF">C8A00DRAFT_37028</name>
</gene>
<name>A0AAN6ZTJ1_9PEZI</name>
<dbReference type="EMBL" id="MU857076">
    <property type="protein sequence ID" value="KAK4150382.1"/>
    <property type="molecule type" value="Genomic_DNA"/>
</dbReference>
<protein>
    <submittedName>
        <fullName evidence="3">Uncharacterized protein</fullName>
    </submittedName>
</protein>
<feature type="transmembrane region" description="Helical" evidence="2">
    <location>
        <begin position="138"/>
        <end position="159"/>
    </location>
</feature>